<feature type="region of interest" description="Disordered" evidence="1">
    <location>
        <begin position="196"/>
        <end position="348"/>
    </location>
</feature>
<dbReference type="OrthoDB" id="3695950at2"/>
<accession>A0A4R5D819</accession>
<dbReference type="EMBL" id="SMKZ01000030">
    <property type="protein sequence ID" value="TDE07494.1"/>
    <property type="molecule type" value="Genomic_DNA"/>
</dbReference>
<feature type="compositionally biased region" description="Basic and acidic residues" evidence="1">
    <location>
        <begin position="260"/>
        <end position="295"/>
    </location>
</feature>
<evidence type="ECO:0000313" key="4">
    <source>
        <dbReference type="Proteomes" id="UP000294739"/>
    </source>
</evidence>
<reference evidence="3 4" key="1">
    <citation type="submission" date="2019-03" db="EMBL/GenBank/DDBJ databases">
        <title>Draft genome sequences of novel Actinobacteria.</title>
        <authorList>
            <person name="Sahin N."/>
            <person name="Ay H."/>
            <person name="Saygin H."/>
        </authorList>
    </citation>
    <scope>NUCLEOTIDE SEQUENCE [LARGE SCALE GENOMIC DNA]</scope>
    <source>
        <strain evidence="3 4">5K138</strain>
    </source>
</reference>
<evidence type="ECO:0000256" key="1">
    <source>
        <dbReference type="SAM" id="MobiDB-lite"/>
    </source>
</evidence>
<name>A0A4R5D819_9ACTN</name>
<gene>
    <name evidence="3" type="ORF">E1269_19885</name>
</gene>
<dbReference type="AlphaFoldDB" id="A0A4R5D819"/>
<comment type="caution">
    <text evidence="3">The sequence shown here is derived from an EMBL/GenBank/DDBJ whole genome shotgun (WGS) entry which is preliminary data.</text>
</comment>
<feature type="transmembrane region" description="Helical" evidence="2">
    <location>
        <begin position="168"/>
        <end position="192"/>
    </location>
</feature>
<keyword evidence="2" id="KW-0812">Transmembrane</keyword>
<proteinExistence type="predicted"/>
<keyword evidence="2" id="KW-0472">Membrane</keyword>
<keyword evidence="2" id="KW-1133">Transmembrane helix</keyword>
<organism evidence="3 4">
    <name type="scientific">Jiangella asiatica</name>
    <dbReference type="NCBI Taxonomy" id="2530372"/>
    <lineage>
        <taxon>Bacteria</taxon>
        <taxon>Bacillati</taxon>
        <taxon>Actinomycetota</taxon>
        <taxon>Actinomycetes</taxon>
        <taxon>Jiangellales</taxon>
        <taxon>Jiangellaceae</taxon>
        <taxon>Jiangella</taxon>
    </lineage>
</organism>
<protein>
    <recommendedName>
        <fullName evidence="5">Polysaccharide chain length determinant N-terminal domain-containing protein</fullName>
    </recommendedName>
</protein>
<sequence length="348" mass="37185">MDVWRITLAALRRWYVLLPLLALTGLAAVSMGEQVAPEYEAQAGAMITPPRAEAELVNPYGSLTNANEALGIVLNSVDTRRTVAEQGLSSAYEIGVASRSTIMQVSIRADTPEVAVGTGQAVLDLAVQELATRQTDAGLPAEAQFTLSVLEPPAVTAVVDTGSVRVKAVVAVIGAGLSLLVAVLFDDIVGLWRRSQEKRRPARRRQTVATADANPARDENDETVITQRVVPAEQAGGNGANLPRRGKSRAKAQRQAAARRRSDDPREPSPDVRVAQRIDPPDNDGDRNLETEATRHSGWIGPHGERPRRRHDELDRSAPSVGDDATAESSTDSRTDVGAPTSSGAARH</sequence>
<keyword evidence="4" id="KW-1185">Reference proteome</keyword>
<dbReference type="Proteomes" id="UP000294739">
    <property type="component" value="Unassembled WGS sequence"/>
</dbReference>
<evidence type="ECO:0000256" key="2">
    <source>
        <dbReference type="SAM" id="Phobius"/>
    </source>
</evidence>
<evidence type="ECO:0000313" key="3">
    <source>
        <dbReference type="EMBL" id="TDE07494.1"/>
    </source>
</evidence>
<dbReference type="InParanoid" id="A0A4R5D819"/>
<evidence type="ECO:0008006" key="5">
    <source>
        <dbReference type="Google" id="ProtNLM"/>
    </source>
</evidence>